<keyword evidence="1 5" id="KW-0378">Hydrolase</keyword>
<evidence type="ECO:0000313" key="6">
    <source>
        <dbReference type="Proteomes" id="UP000000844"/>
    </source>
</evidence>
<dbReference type="InterPro" id="IPR024733">
    <property type="entry name" value="NAGLU_tim-barrel"/>
</dbReference>
<protein>
    <submittedName>
        <fullName evidence="5">Alpha-N-acetylglucosaminidase</fullName>
        <ecNumber evidence="5">3.2.1.50</ecNumber>
    </submittedName>
</protein>
<dbReference type="EC" id="3.2.1.50" evidence="5"/>
<evidence type="ECO:0000313" key="5">
    <source>
        <dbReference type="EMBL" id="ADD44680.1"/>
    </source>
</evidence>
<name>D3QAN4_STANL</name>
<gene>
    <name evidence="5" type="ordered locus">Snas_5043</name>
</gene>
<reference evidence="5 6" key="1">
    <citation type="journal article" date="2009" name="Stand. Genomic Sci.">
        <title>Complete genome sequence of Stackebrandtia nassauensis type strain (LLR-40K-21).</title>
        <authorList>
            <person name="Munk C."/>
            <person name="Lapidus A."/>
            <person name="Copeland A."/>
            <person name="Jando M."/>
            <person name="Mayilraj S."/>
            <person name="Glavina Del Rio T."/>
            <person name="Nolan M."/>
            <person name="Chen F."/>
            <person name="Lucas S."/>
            <person name="Tice H."/>
            <person name="Cheng J.F."/>
            <person name="Han C."/>
            <person name="Detter J.C."/>
            <person name="Bruce D."/>
            <person name="Goodwin L."/>
            <person name="Chain P."/>
            <person name="Pitluck S."/>
            <person name="Goker M."/>
            <person name="Ovchinikova G."/>
            <person name="Pati A."/>
            <person name="Ivanova N."/>
            <person name="Mavromatis K."/>
            <person name="Chen A."/>
            <person name="Palaniappan K."/>
            <person name="Land M."/>
            <person name="Hauser L."/>
            <person name="Chang Y.J."/>
            <person name="Jeffries C.D."/>
            <person name="Bristow J."/>
            <person name="Eisen J.A."/>
            <person name="Markowitz V."/>
            <person name="Hugenholtz P."/>
            <person name="Kyrpides N.C."/>
            <person name="Klenk H.P."/>
        </authorList>
    </citation>
    <scope>NUCLEOTIDE SEQUENCE [LARGE SCALE GENOMIC DNA]</scope>
    <source>
        <strain evidence="6">DSM 44728 / CIP 108903 / NRRL B-16338 / NBRC 102104 / LLR-40K-21</strain>
    </source>
</reference>
<feature type="domain" description="Alpha-N-acetylglucosaminidase N-terminal" evidence="3">
    <location>
        <begin position="11"/>
        <end position="89"/>
    </location>
</feature>
<keyword evidence="6" id="KW-1185">Reference proteome</keyword>
<dbReference type="GO" id="GO:0004561">
    <property type="term" value="F:alpha-N-acetylglucosaminidase activity"/>
    <property type="evidence" value="ECO:0007669"/>
    <property type="project" value="UniProtKB-EC"/>
</dbReference>
<accession>D3QAN4</accession>
<proteinExistence type="predicted"/>
<dbReference type="PANTHER" id="PTHR12872:SF1">
    <property type="entry name" value="ALPHA-N-ACETYLGLUCOSAMINIDASE"/>
    <property type="match status" value="1"/>
</dbReference>
<dbReference type="InterPro" id="IPR024732">
    <property type="entry name" value="NAGLU_C"/>
</dbReference>
<evidence type="ECO:0000259" key="2">
    <source>
        <dbReference type="Pfam" id="PF05089"/>
    </source>
</evidence>
<dbReference type="Pfam" id="PF05089">
    <property type="entry name" value="NAGLU"/>
    <property type="match status" value="1"/>
</dbReference>
<dbReference type="CAZy" id="GH89">
    <property type="family name" value="Glycoside Hydrolase Family 89"/>
</dbReference>
<evidence type="ECO:0000259" key="3">
    <source>
        <dbReference type="Pfam" id="PF12971"/>
    </source>
</evidence>
<dbReference type="Pfam" id="PF12972">
    <property type="entry name" value="NAGLU_C"/>
    <property type="match status" value="1"/>
</dbReference>
<evidence type="ECO:0000256" key="1">
    <source>
        <dbReference type="ARBA" id="ARBA00022801"/>
    </source>
</evidence>
<dbReference type="KEGG" id="sna:Snas_5043"/>
<dbReference type="Proteomes" id="UP000000844">
    <property type="component" value="Chromosome"/>
</dbReference>
<dbReference type="HOGENOM" id="CLU_011988_2_1_11"/>
<feature type="domain" description="Alpha-N-acetylglucosaminidase C-terminal" evidence="4">
    <location>
        <begin position="424"/>
        <end position="686"/>
    </location>
</feature>
<evidence type="ECO:0000259" key="4">
    <source>
        <dbReference type="Pfam" id="PF12972"/>
    </source>
</evidence>
<dbReference type="PANTHER" id="PTHR12872">
    <property type="entry name" value="ALPHA-N-ACETYLGLUCOSAMINIDASE"/>
    <property type="match status" value="1"/>
</dbReference>
<dbReference type="RefSeq" id="WP_013020251.1">
    <property type="nucleotide sequence ID" value="NC_013947.1"/>
</dbReference>
<dbReference type="Gene3D" id="3.20.20.80">
    <property type="entry name" value="Glycosidases"/>
    <property type="match status" value="1"/>
</dbReference>
<organism evidence="5 6">
    <name type="scientific">Stackebrandtia nassauensis (strain DSM 44728 / CIP 108903 / NRRL B-16338 / NBRC 102104 / LLR-40K-21)</name>
    <dbReference type="NCBI Taxonomy" id="446470"/>
    <lineage>
        <taxon>Bacteria</taxon>
        <taxon>Bacillati</taxon>
        <taxon>Actinomycetota</taxon>
        <taxon>Actinomycetes</taxon>
        <taxon>Glycomycetales</taxon>
        <taxon>Glycomycetaceae</taxon>
        <taxon>Stackebrandtia</taxon>
    </lineage>
</organism>
<dbReference type="InterPro" id="IPR029018">
    <property type="entry name" value="Hex-like_dom2"/>
</dbReference>
<dbReference type="STRING" id="446470.Snas_5043"/>
<sequence>MARQDLESAYAAMRRLAPRLWETHREKFTVDITGEAADGYRFAADGERLSLSGNDIGSVLTGFRHYLESSHLGHISRGGDRFTVPETLPLPERPVSRTSPHRFRYATNFTVTGYTSPYWQWPRWERELDLLAASGINLSLVTVGTDAVWLDTFGEFGFDEKTLLSWIAPPAHNPFHQMGCMCGFGGVSRRLVEERAELGRRITDRMRELGIEPVLPGFAGLVPGDIGDTAAIPQGQWFGFDRPAWLPTTTRAYAEVAEVFYAKQTERLGATRAQAVDLLHEGGTSGGVDLADATRGIAAAMERAHDDYLWVLQAWWDNPLPEVLAATDSDHLLLLDLTGEGWRKTKGWHGKPWARGSLTNFGGRTVLFGGLPEIAELPSLKDDPKASSLVGTALVEEAWQVNPVVWSLFTQTSWADGDIDLNAWVPEYVAARYGKAHPRAVRAWHGLLATAYRSMDGRPGGAESLLCAMPSLDADRASMNGPHSLPYPAEALEVAWRDLLAAREALGGADTFRFDLVDVTRQVISNRARPLLPLLRTAYAMKELDRFIALSHSFIDLFELLDPVLATREEFLVGRWLADARALAADEDEADALEFDARTIITTWGDSPESSATLIDYANHEWAGLIADYYRPRWEKYLKSLETELREGKPAEPIDFYADAAAWARSHDTYPTEPSGDAVSSCRAVHHALPYFEGLP</sequence>
<dbReference type="Pfam" id="PF12971">
    <property type="entry name" value="NAGLU_N"/>
    <property type="match status" value="1"/>
</dbReference>
<dbReference type="Gene3D" id="3.30.379.10">
    <property type="entry name" value="Chitobiase/beta-hexosaminidase domain 2-like"/>
    <property type="match status" value="1"/>
</dbReference>
<feature type="domain" description="Alpha-N-acetylglucosaminidase tim-barrel" evidence="2">
    <location>
        <begin position="104"/>
        <end position="415"/>
    </location>
</feature>
<keyword evidence="5" id="KW-0326">Glycosidase</keyword>
<dbReference type="InterPro" id="IPR007781">
    <property type="entry name" value="NAGLU"/>
</dbReference>
<dbReference type="AlphaFoldDB" id="D3QAN4"/>
<dbReference type="Gene3D" id="1.20.120.670">
    <property type="entry name" value="N-acetyl-b-d-glucoasminidase"/>
    <property type="match status" value="1"/>
</dbReference>
<dbReference type="EMBL" id="CP001778">
    <property type="protein sequence ID" value="ADD44680.1"/>
    <property type="molecule type" value="Genomic_DNA"/>
</dbReference>
<dbReference type="GO" id="GO:0005975">
    <property type="term" value="P:carbohydrate metabolic process"/>
    <property type="evidence" value="ECO:0007669"/>
    <property type="project" value="UniProtKB-ARBA"/>
</dbReference>
<dbReference type="eggNOG" id="COG3669">
    <property type="taxonomic scope" value="Bacteria"/>
</dbReference>
<dbReference type="InterPro" id="IPR024240">
    <property type="entry name" value="NAGLU_N"/>
</dbReference>
<dbReference type="OrthoDB" id="9807519at2"/>